<evidence type="ECO:0008006" key="4">
    <source>
        <dbReference type="Google" id="ProtNLM"/>
    </source>
</evidence>
<accession>A0A3A8G069</accession>
<proteinExistence type="predicted"/>
<feature type="chain" id="PRO_5017311094" description="VCBS repeat-containing protein" evidence="1">
    <location>
        <begin position="24"/>
        <end position="271"/>
    </location>
</feature>
<gene>
    <name evidence="2" type="ORF">D7V64_09565</name>
</gene>
<reference evidence="2 3" key="1">
    <citation type="submission" date="2018-09" db="EMBL/GenBank/DDBJ databases">
        <title>The draft genome of Acinetobacter spp. strains.</title>
        <authorList>
            <person name="Qin J."/>
            <person name="Feng Y."/>
            <person name="Zong Z."/>
        </authorList>
    </citation>
    <scope>NUCLEOTIDE SEQUENCE [LARGE SCALE GENOMIC DNA]</scope>
    <source>
        <strain evidence="2 3">WCHAc060002</strain>
    </source>
</reference>
<keyword evidence="1" id="KW-0732">Signal</keyword>
<evidence type="ECO:0000313" key="3">
    <source>
        <dbReference type="Proteomes" id="UP000281084"/>
    </source>
</evidence>
<dbReference type="NCBIfam" id="NF047539">
    <property type="entry name" value="XAC2610_fam"/>
    <property type="match status" value="1"/>
</dbReference>
<evidence type="ECO:0000256" key="1">
    <source>
        <dbReference type="SAM" id="SignalP"/>
    </source>
</evidence>
<sequence length="271" mass="29970">MNNKILLCIIALFLPSLSSAELASSGISNEQLKPLNNVRVSMLRMLRSTDNQYFLDLYAGIWNPHGTLYDESASTAYALKGTQKADQINLLAVSAEGMATPNNETLSGELNANTGIMQANWNTSLGATSLSFEPAFKAADKPVVVFKFYGVDHSQYPAGKALTQVDVIDKKTNKLLQSLTGFTAFANSIGYMDVNFDGYYDVVLSDVSNGKKIEDKRFIYWMFNPKTHQFQRSAQLDALIGFPRLLGDQQQIDFGEGQLYQVKGGLMYLVQ</sequence>
<comment type="caution">
    <text evidence="2">The sequence shown here is derived from an EMBL/GenBank/DDBJ whole genome shotgun (WGS) entry which is preliminary data.</text>
</comment>
<protein>
    <recommendedName>
        <fullName evidence="4">VCBS repeat-containing protein</fullName>
    </recommendedName>
</protein>
<evidence type="ECO:0000313" key="2">
    <source>
        <dbReference type="EMBL" id="RKG52472.1"/>
    </source>
</evidence>
<dbReference type="RefSeq" id="WP_120367564.1">
    <property type="nucleotide sequence ID" value="NZ_RAXZ01000010.1"/>
</dbReference>
<dbReference type="InterPro" id="IPR058087">
    <property type="entry name" value="XAC2610_dom"/>
</dbReference>
<name>A0A3A8G069_9GAMM</name>
<dbReference type="Proteomes" id="UP000281084">
    <property type="component" value="Unassembled WGS sequence"/>
</dbReference>
<feature type="signal peptide" evidence="1">
    <location>
        <begin position="1"/>
        <end position="23"/>
    </location>
</feature>
<dbReference type="AlphaFoldDB" id="A0A3A8G069"/>
<organism evidence="2 3">
    <name type="scientific">Acinetobacter cumulans</name>
    <dbReference type="NCBI Taxonomy" id="2136182"/>
    <lineage>
        <taxon>Bacteria</taxon>
        <taxon>Pseudomonadati</taxon>
        <taxon>Pseudomonadota</taxon>
        <taxon>Gammaproteobacteria</taxon>
        <taxon>Moraxellales</taxon>
        <taxon>Moraxellaceae</taxon>
        <taxon>Acinetobacter</taxon>
    </lineage>
</organism>
<dbReference type="EMBL" id="RAXZ01000010">
    <property type="protein sequence ID" value="RKG52472.1"/>
    <property type="molecule type" value="Genomic_DNA"/>
</dbReference>